<keyword evidence="3" id="KW-1185">Reference proteome</keyword>
<name>A0A7U3YPF7_DESPD</name>
<organism evidence="2 3">
    <name type="scientific">Desulfobulbus propionicus (strain ATCC 33891 / DSM 2032 / VKM B-1956 / 1pr3)</name>
    <dbReference type="NCBI Taxonomy" id="577650"/>
    <lineage>
        <taxon>Bacteria</taxon>
        <taxon>Pseudomonadati</taxon>
        <taxon>Thermodesulfobacteriota</taxon>
        <taxon>Desulfobulbia</taxon>
        <taxon>Desulfobulbales</taxon>
        <taxon>Desulfobulbaceae</taxon>
        <taxon>Desulfobulbus</taxon>
    </lineage>
</organism>
<evidence type="ECO:0000313" key="2">
    <source>
        <dbReference type="EMBL" id="ADW19123.1"/>
    </source>
</evidence>
<gene>
    <name evidence="2" type="ordered locus">Despr_2990</name>
</gene>
<dbReference type="EMBL" id="CP002364">
    <property type="protein sequence ID" value="ADW19123.1"/>
    <property type="molecule type" value="Genomic_DNA"/>
</dbReference>
<protein>
    <submittedName>
        <fullName evidence="2">Uncharacterized protein</fullName>
    </submittedName>
</protein>
<proteinExistence type="predicted"/>
<sequence>MGPFDRRRGTRCRSVLRDTFHHFFLKKGQSMACTGKQLRARRRLSLIPAILAFWVTLGIWSLSAPIWAQSSPEASVLSPPTGPVAGASEALSKAVLKIDIDYTESPSAAAERLAKSLTSATTADAIRPAAYEALARSGMAVKSASEILAATGPRIIKRWLLPAQADNLALDFLEHQGWTLADLTKAVAEHPNGPGAQLLTRPETLGMLLREWAAIAKQSPADPEAFAPLLLARIAHIRGNGSDFTQGAIIPEQIELSYLELMLLTAGAYKGLPQQHAPRQLSRAVSLLQCATSWSTSLLVPSAHAAGDPPCTWVKDNVGKNEEAEAAQDFTEEGVGWMMDTALDKTGKWLDSLGDGTLGKTLGQAAGILKITNLLTSMISLYGGYSLTLTWDPVKPHYLGHEHGNAAMHITASVSSRPLADDATLACLKFLGIEKPTSDSMKDTTVEWVALYGTPKHAQPKFPPSSRENVGPDGKAVLELTMSQETLGQEVKKGRIKHDQVVMQANLIVYKSNPGKIMAATLFGNVVGGNIEVLKGWFANWFPKRAVARVPVEWHKLSRWRCVVEVAPGLPLRIVYTSGLGTKSIWTWAFEGDSRFSGSGSFDLTSGSTRFVMNETVTDGGMTGHGTIPKTASIGGTDEEPTLILGIDGTSKYFTKGGAIAKKVKGQRAFKLEEIE</sequence>
<keyword evidence="1" id="KW-0812">Transmembrane</keyword>
<keyword evidence="1" id="KW-0472">Membrane</keyword>
<keyword evidence="1" id="KW-1133">Transmembrane helix</keyword>
<feature type="transmembrane region" description="Helical" evidence="1">
    <location>
        <begin position="46"/>
        <end position="68"/>
    </location>
</feature>
<dbReference type="AlphaFoldDB" id="A0A7U3YPF7"/>
<evidence type="ECO:0000256" key="1">
    <source>
        <dbReference type="SAM" id="Phobius"/>
    </source>
</evidence>
<accession>A0A7U3YPF7</accession>
<reference evidence="2 3" key="1">
    <citation type="journal article" date="2011" name="Stand. Genomic Sci.">
        <title>Complete genome sequence of Desulfobulbus propionicus type strain (1pr3).</title>
        <authorList>
            <person name="Pagani I."/>
            <person name="Lapidus A."/>
            <person name="Nolan M."/>
            <person name="Lucas S."/>
            <person name="Hammon N."/>
            <person name="Deshpande S."/>
            <person name="Cheng J.F."/>
            <person name="Chertkov O."/>
            <person name="Davenport K."/>
            <person name="Tapia R."/>
            <person name="Han C."/>
            <person name="Goodwin L."/>
            <person name="Pitluck S."/>
            <person name="Liolios K."/>
            <person name="Mavromatis K."/>
            <person name="Ivanova N."/>
            <person name="Mikhailova N."/>
            <person name="Pati A."/>
            <person name="Chen A."/>
            <person name="Palaniappan K."/>
            <person name="Land M."/>
            <person name="Hauser L."/>
            <person name="Chang Y.J."/>
            <person name="Jeffries C.D."/>
            <person name="Detter J.C."/>
            <person name="Brambilla E."/>
            <person name="Kannan K.P."/>
            <person name="Djao O.D."/>
            <person name="Rohde M."/>
            <person name="Pukall R."/>
            <person name="Spring S."/>
            <person name="Goker M."/>
            <person name="Sikorski J."/>
            <person name="Woyke T."/>
            <person name="Bristow J."/>
            <person name="Eisen J.A."/>
            <person name="Markowitz V."/>
            <person name="Hugenholtz P."/>
            <person name="Kyrpides N.C."/>
            <person name="Klenk H.P."/>
        </authorList>
    </citation>
    <scope>NUCLEOTIDE SEQUENCE [LARGE SCALE GENOMIC DNA]</scope>
    <source>
        <strain evidence="3">ATCC 33891 / DSM 2032 / 1pr3</strain>
    </source>
</reference>
<evidence type="ECO:0000313" key="3">
    <source>
        <dbReference type="Proteomes" id="UP000006365"/>
    </source>
</evidence>
<dbReference type="KEGG" id="dpr:Despr_2990"/>
<dbReference type="Proteomes" id="UP000006365">
    <property type="component" value="Chromosome"/>
</dbReference>